<protein>
    <recommendedName>
        <fullName evidence="12">Vacuolar-sorting protein SNF8</fullName>
    </recommendedName>
</protein>
<sequence>NGGLLGLREVRERLGADVSEDDVRRAGETLGPLGGGYGIVRVGRREYVRSVPRELSGDQAAVVEAAQVLGYVAVGMLRDNLGWESARCRTVVDDLVAGGLLWVDKQTEGEWEFWSPTFMLDAPEGEGEDGEGGEDAAVP</sequence>
<dbReference type="InterPro" id="IPR036388">
    <property type="entry name" value="WH-like_DNA-bd_sf"/>
</dbReference>
<evidence type="ECO:0000256" key="4">
    <source>
        <dbReference type="ARBA" id="ARBA00022448"/>
    </source>
</evidence>
<comment type="subcellular location">
    <subcellularLocation>
        <location evidence="2">Cytoplasm</location>
    </subcellularLocation>
    <subcellularLocation>
        <location evidence="1">Endosome membrane</location>
        <topology evidence="1">Peripheral membrane protein</topology>
    </subcellularLocation>
</comment>
<dbReference type="InterPro" id="IPR040608">
    <property type="entry name" value="Snf8/Vps36"/>
</dbReference>
<dbReference type="FunFam" id="1.10.10.10:FF:000397">
    <property type="entry name" value="Vacuolar-sorting protein SNF8"/>
    <property type="match status" value="1"/>
</dbReference>
<proteinExistence type="inferred from homology"/>
<evidence type="ECO:0000256" key="6">
    <source>
        <dbReference type="ARBA" id="ARBA00022753"/>
    </source>
</evidence>
<accession>A0A8K0JDK2</accession>
<dbReference type="OrthoDB" id="283883at2759"/>
<dbReference type="Proteomes" id="UP000811619">
    <property type="component" value="Unassembled WGS sequence"/>
</dbReference>
<evidence type="ECO:0000313" key="11">
    <source>
        <dbReference type="Proteomes" id="UP000811619"/>
    </source>
</evidence>
<feature type="compositionally biased region" description="Acidic residues" evidence="9">
    <location>
        <begin position="123"/>
        <end position="139"/>
    </location>
</feature>
<evidence type="ECO:0008006" key="12">
    <source>
        <dbReference type="Google" id="ProtNLM"/>
    </source>
</evidence>
<evidence type="ECO:0000313" key="10">
    <source>
        <dbReference type="EMBL" id="KAG5930589.1"/>
    </source>
</evidence>
<dbReference type="InterPro" id="IPR016689">
    <property type="entry name" value="ESCRT-2_cplx_Snf8"/>
</dbReference>
<name>A0A8K0JDK2_9HYPO</name>
<comment type="similarity">
    <text evidence="3">Belongs to the SNF8 family.</text>
</comment>
<feature type="region of interest" description="Disordered" evidence="9">
    <location>
        <begin position="120"/>
        <end position="139"/>
    </location>
</feature>
<evidence type="ECO:0000256" key="8">
    <source>
        <dbReference type="ARBA" id="ARBA00023136"/>
    </source>
</evidence>
<keyword evidence="8" id="KW-0472">Membrane</keyword>
<evidence type="ECO:0000256" key="7">
    <source>
        <dbReference type="ARBA" id="ARBA00022927"/>
    </source>
</evidence>
<evidence type="ECO:0000256" key="1">
    <source>
        <dbReference type="ARBA" id="ARBA00004481"/>
    </source>
</evidence>
<organism evidence="10 11">
    <name type="scientific">Claviceps africana</name>
    <dbReference type="NCBI Taxonomy" id="83212"/>
    <lineage>
        <taxon>Eukaryota</taxon>
        <taxon>Fungi</taxon>
        <taxon>Dikarya</taxon>
        <taxon>Ascomycota</taxon>
        <taxon>Pezizomycotina</taxon>
        <taxon>Sordariomycetes</taxon>
        <taxon>Hypocreomycetidae</taxon>
        <taxon>Hypocreales</taxon>
        <taxon>Clavicipitaceae</taxon>
        <taxon>Claviceps</taxon>
    </lineage>
</organism>
<dbReference type="GO" id="GO:0043328">
    <property type="term" value="P:protein transport to vacuole involved in ubiquitin-dependent protein catabolic process via the multivesicular body sorting pathway"/>
    <property type="evidence" value="ECO:0007669"/>
    <property type="project" value="TreeGrafter"/>
</dbReference>
<dbReference type="AlphaFoldDB" id="A0A8K0JDK2"/>
<dbReference type="SUPFAM" id="SSF46785">
    <property type="entry name" value="Winged helix' DNA-binding domain"/>
    <property type="match status" value="2"/>
</dbReference>
<dbReference type="Pfam" id="PF04157">
    <property type="entry name" value="EAP30"/>
    <property type="match status" value="1"/>
</dbReference>
<dbReference type="PANTHER" id="PTHR12806:SF0">
    <property type="entry name" value="VACUOLAR-SORTING PROTEIN SNF8"/>
    <property type="match status" value="1"/>
</dbReference>
<dbReference type="Gene3D" id="1.10.10.10">
    <property type="entry name" value="Winged helix-like DNA-binding domain superfamily/Winged helix DNA-binding domain"/>
    <property type="match status" value="2"/>
</dbReference>
<comment type="caution">
    <text evidence="10">The sequence shown here is derived from an EMBL/GenBank/DDBJ whole genome shotgun (WGS) entry which is preliminary data.</text>
</comment>
<evidence type="ECO:0000256" key="5">
    <source>
        <dbReference type="ARBA" id="ARBA00022490"/>
    </source>
</evidence>
<keyword evidence="5" id="KW-0963">Cytoplasm</keyword>
<evidence type="ECO:0000256" key="2">
    <source>
        <dbReference type="ARBA" id="ARBA00004496"/>
    </source>
</evidence>
<dbReference type="InterPro" id="IPR036390">
    <property type="entry name" value="WH_DNA-bd_sf"/>
</dbReference>
<dbReference type="PANTHER" id="PTHR12806">
    <property type="entry name" value="EAP30 SUBUNIT OF ELL COMPLEX"/>
    <property type="match status" value="1"/>
</dbReference>
<reference evidence="10" key="1">
    <citation type="journal article" date="2020" name="bioRxiv">
        <title>Whole genome comparisons of ergot fungi reveals the divergence and evolution of species within the genus Claviceps are the result of varying mechanisms driving genome evolution and host range expansion.</title>
        <authorList>
            <person name="Wyka S.A."/>
            <person name="Mondo S.J."/>
            <person name="Liu M."/>
            <person name="Dettman J."/>
            <person name="Nalam V."/>
            <person name="Broders K.D."/>
        </authorList>
    </citation>
    <scope>NUCLEOTIDE SEQUENCE</scope>
    <source>
        <strain evidence="10">CCC 489</strain>
    </source>
</reference>
<dbReference type="EMBL" id="SRPY01000007">
    <property type="protein sequence ID" value="KAG5930589.1"/>
    <property type="molecule type" value="Genomic_DNA"/>
</dbReference>
<keyword evidence="11" id="KW-1185">Reference proteome</keyword>
<evidence type="ECO:0000256" key="3">
    <source>
        <dbReference type="ARBA" id="ARBA00009834"/>
    </source>
</evidence>
<keyword evidence="7" id="KW-0653">Protein transport</keyword>
<keyword evidence="6" id="KW-0967">Endosome</keyword>
<keyword evidence="4" id="KW-0813">Transport</keyword>
<dbReference type="GO" id="GO:0000814">
    <property type="term" value="C:ESCRT II complex"/>
    <property type="evidence" value="ECO:0007669"/>
    <property type="project" value="InterPro"/>
</dbReference>
<feature type="non-terminal residue" evidence="10">
    <location>
        <position position="1"/>
    </location>
</feature>
<evidence type="ECO:0000256" key="9">
    <source>
        <dbReference type="SAM" id="MobiDB-lite"/>
    </source>
</evidence>
<gene>
    <name evidence="10" type="ORF">E4U42_006677</name>
</gene>